<accession>A0AAF0QMC8</accession>
<dbReference type="Proteomes" id="UP001234989">
    <property type="component" value="Chromosome 4"/>
</dbReference>
<sequence length="79" mass="9170">MVCNNMGCPKWKFILWLALKGRLQTKDKLGQWIREIDKGITRSNQGWMEEVQWAQQHCKGRSKGVSVYKMVLAAAVYQV</sequence>
<dbReference type="AlphaFoldDB" id="A0AAF0QMC8"/>
<organism evidence="1 2">
    <name type="scientific">Solanum verrucosum</name>
    <dbReference type="NCBI Taxonomy" id="315347"/>
    <lineage>
        <taxon>Eukaryota</taxon>
        <taxon>Viridiplantae</taxon>
        <taxon>Streptophyta</taxon>
        <taxon>Embryophyta</taxon>
        <taxon>Tracheophyta</taxon>
        <taxon>Spermatophyta</taxon>
        <taxon>Magnoliopsida</taxon>
        <taxon>eudicotyledons</taxon>
        <taxon>Gunneridae</taxon>
        <taxon>Pentapetalae</taxon>
        <taxon>asterids</taxon>
        <taxon>lamiids</taxon>
        <taxon>Solanales</taxon>
        <taxon>Solanaceae</taxon>
        <taxon>Solanoideae</taxon>
        <taxon>Solaneae</taxon>
        <taxon>Solanum</taxon>
    </lineage>
</organism>
<evidence type="ECO:0000313" key="2">
    <source>
        <dbReference type="Proteomes" id="UP001234989"/>
    </source>
</evidence>
<evidence type="ECO:0000313" key="1">
    <source>
        <dbReference type="EMBL" id="WMV25906.1"/>
    </source>
</evidence>
<name>A0AAF0QMC8_SOLVR</name>
<dbReference type="EMBL" id="CP133615">
    <property type="protein sequence ID" value="WMV25906.1"/>
    <property type="molecule type" value="Genomic_DNA"/>
</dbReference>
<gene>
    <name evidence="1" type="ORF">MTR67_019291</name>
</gene>
<protein>
    <recommendedName>
        <fullName evidence="3">Reverse transcriptase zinc-binding domain-containing protein</fullName>
    </recommendedName>
</protein>
<reference evidence="1" key="1">
    <citation type="submission" date="2023-08" db="EMBL/GenBank/DDBJ databases">
        <title>A de novo genome assembly of Solanum verrucosum Schlechtendal, a Mexican diploid species geographically isolated from the other diploid A-genome species in potato relatives.</title>
        <authorList>
            <person name="Hosaka K."/>
        </authorList>
    </citation>
    <scope>NUCLEOTIDE SEQUENCE</scope>
    <source>
        <tissue evidence="1">Young leaves</tissue>
    </source>
</reference>
<proteinExistence type="predicted"/>
<evidence type="ECO:0008006" key="3">
    <source>
        <dbReference type="Google" id="ProtNLM"/>
    </source>
</evidence>
<keyword evidence="2" id="KW-1185">Reference proteome</keyword>